<dbReference type="Gene3D" id="3.30.40.10">
    <property type="entry name" value="Zinc/RING finger domain, C3HC4 (zinc finger)"/>
    <property type="match status" value="1"/>
</dbReference>
<keyword evidence="4" id="KW-1185">Reference proteome</keyword>
<dbReference type="AlphaFoldDB" id="A0A9P4GZE0"/>
<organism evidence="3 4">
    <name type="scientific">Setomelanomma holmii</name>
    <dbReference type="NCBI Taxonomy" id="210430"/>
    <lineage>
        <taxon>Eukaryota</taxon>
        <taxon>Fungi</taxon>
        <taxon>Dikarya</taxon>
        <taxon>Ascomycota</taxon>
        <taxon>Pezizomycotina</taxon>
        <taxon>Dothideomycetes</taxon>
        <taxon>Pleosporomycetidae</taxon>
        <taxon>Pleosporales</taxon>
        <taxon>Pleosporineae</taxon>
        <taxon>Phaeosphaeriaceae</taxon>
        <taxon>Setomelanomma</taxon>
    </lineage>
</organism>
<dbReference type="SUPFAM" id="SSF57850">
    <property type="entry name" value="RING/U-box"/>
    <property type="match status" value="1"/>
</dbReference>
<feature type="domain" description="RING-type" evidence="2">
    <location>
        <begin position="400"/>
        <end position="449"/>
    </location>
</feature>
<dbReference type="PROSITE" id="PS50089">
    <property type="entry name" value="ZF_RING_2"/>
    <property type="match status" value="1"/>
</dbReference>
<dbReference type="EMBL" id="ML978300">
    <property type="protein sequence ID" value="KAF2024305.1"/>
    <property type="molecule type" value="Genomic_DNA"/>
</dbReference>
<sequence>MPSESAIAASLQGFIGIQERYQLSTTPAQTNARQAAKLRAIPLPYLTSLLKTHIKDYASVVTYIREALIAMAVEAMHCSNTWDQPQQRAANTAMLKQHFTYQIYLGGASTQVKKDILSIPFEEFLGVCVRELSVGTFNTPMGYLAQAELASDFEVQVASKESFPGLTSATQKMLVMLNRGWPNAGNVVRTERLTGIIQQFVKLAMNAVDLLNLYQSTNPANQQRRQEIWREGKMKMLWAWKLMLNHPFSDMSPLLRMILSETNIAENIEYLCHHVIPQLIRAGIDCKHLHYVVYLDIFSAAIETKPEYTPQDVEFLGEVVVHHFSKPVDLPAAEHQVPQYYRPEGTHDQITAAVEGTLRLQGIHGDQEAVIDIPVEPSGPLIDPLQMGRVVTEVDDDESCAICQIGFKESAEAIVKLHVCGHILHQEFLEGLINRAYMGSDKVMCPNCRARICAARDYKAVLEA</sequence>
<dbReference type="Proteomes" id="UP000799777">
    <property type="component" value="Unassembled WGS sequence"/>
</dbReference>
<keyword evidence="1" id="KW-0862">Zinc</keyword>
<evidence type="ECO:0000256" key="1">
    <source>
        <dbReference type="PROSITE-ProRule" id="PRU00175"/>
    </source>
</evidence>
<proteinExistence type="predicted"/>
<dbReference type="OrthoDB" id="3756836at2759"/>
<dbReference type="InterPro" id="IPR001841">
    <property type="entry name" value="Znf_RING"/>
</dbReference>
<protein>
    <recommendedName>
        <fullName evidence="2">RING-type domain-containing protein</fullName>
    </recommendedName>
</protein>
<evidence type="ECO:0000259" key="2">
    <source>
        <dbReference type="PROSITE" id="PS50089"/>
    </source>
</evidence>
<reference evidence="3" key="1">
    <citation type="journal article" date="2020" name="Stud. Mycol.">
        <title>101 Dothideomycetes genomes: a test case for predicting lifestyles and emergence of pathogens.</title>
        <authorList>
            <person name="Haridas S."/>
            <person name="Albert R."/>
            <person name="Binder M."/>
            <person name="Bloem J."/>
            <person name="Labutti K."/>
            <person name="Salamov A."/>
            <person name="Andreopoulos B."/>
            <person name="Baker S."/>
            <person name="Barry K."/>
            <person name="Bills G."/>
            <person name="Bluhm B."/>
            <person name="Cannon C."/>
            <person name="Castanera R."/>
            <person name="Culley D."/>
            <person name="Daum C."/>
            <person name="Ezra D."/>
            <person name="Gonzalez J."/>
            <person name="Henrissat B."/>
            <person name="Kuo A."/>
            <person name="Liang C."/>
            <person name="Lipzen A."/>
            <person name="Lutzoni F."/>
            <person name="Magnuson J."/>
            <person name="Mondo S."/>
            <person name="Nolan M."/>
            <person name="Ohm R."/>
            <person name="Pangilinan J."/>
            <person name="Park H.-J."/>
            <person name="Ramirez L."/>
            <person name="Alfaro M."/>
            <person name="Sun H."/>
            <person name="Tritt A."/>
            <person name="Yoshinaga Y."/>
            <person name="Zwiers L.-H."/>
            <person name="Turgeon B."/>
            <person name="Goodwin S."/>
            <person name="Spatafora J."/>
            <person name="Crous P."/>
            <person name="Grigoriev I."/>
        </authorList>
    </citation>
    <scope>NUCLEOTIDE SEQUENCE</scope>
    <source>
        <strain evidence="3">CBS 110217</strain>
    </source>
</reference>
<evidence type="ECO:0000313" key="3">
    <source>
        <dbReference type="EMBL" id="KAF2024305.1"/>
    </source>
</evidence>
<name>A0A9P4GZE0_9PLEO</name>
<dbReference type="GO" id="GO:0008270">
    <property type="term" value="F:zinc ion binding"/>
    <property type="evidence" value="ECO:0007669"/>
    <property type="project" value="UniProtKB-KW"/>
</dbReference>
<keyword evidence="1" id="KW-0479">Metal-binding</keyword>
<accession>A0A9P4GZE0</accession>
<dbReference type="CDD" id="cd16448">
    <property type="entry name" value="RING-H2"/>
    <property type="match status" value="1"/>
</dbReference>
<comment type="caution">
    <text evidence="3">The sequence shown here is derived from an EMBL/GenBank/DDBJ whole genome shotgun (WGS) entry which is preliminary data.</text>
</comment>
<dbReference type="InterPro" id="IPR013083">
    <property type="entry name" value="Znf_RING/FYVE/PHD"/>
</dbReference>
<evidence type="ECO:0000313" key="4">
    <source>
        <dbReference type="Proteomes" id="UP000799777"/>
    </source>
</evidence>
<gene>
    <name evidence="3" type="ORF">EK21DRAFT_94198</name>
</gene>
<keyword evidence="1" id="KW-0863">Zinc-finger</keyword>